<dbReference type="EMBL" id="MT143665">
    <property type="protein sequence ID" value="QJA99751.1"/>
    <property type="molecule type" value="Genomic_DNA"/>
</dbReference>
<name>A0A6M3M412_9ZZZZ</name>
<protein>
    <submittedName>
        <fullName evidence="1">Uncharacterized protein</fullName>
    </submittedName>
</protein>
<organism evidence="1">
    <name type="scientific">viral metagenome</name>
    <dbReference type="NCBI Taxonomy" id="1070528"/>
    <lineage>
        <taxon>unclassified sequences</taxon>
        <taxon>metagenomes</taxon>
        <taxon>organismal metagenomes</taxon>
    </lineage>
</organism>
<sequence>MSAQASAYPLLEPSQYGENQCELIAKAYQEIYFGSLVFIQPLDDRGQYVFEAYSGHWINRIYQKQAGIIYFDYATNTTLKSKEEVLDWYEVMTGKEAAIFDLAEGHPPFPLVWQY</sequence>
<reference evidence="1" key="1">
    <citation type="submission" date="2020-03" db="EMBL/GenBank/DDBJ databases">
        <title>The deep terrestrial virosphere.</title>
        <authorList>
            <person name="Holmfeldt K."/>
            <person name="Nilsson E."/>
            <person name="Simone D."/>
            <person name="Lopez-Fernandez M."/>
            <person name="Wu X."/>
            <person name="de Brujin I."/>
            <person name="Lundin D."/>
            <person name="Andersson A."/>
            <person name="Bertilsson S."/>
            <person name="Dopson M."/>
        </authorList>
    </citation>
    <scope>NUCLEOTIDE SEQUENCE</scope>
    <source>
        <strain evidence="1">MM171A00913</strain>
    </source>
</reference>
<evidence type="ECO:0000313" key="1">
    <source>
        <dbReference type="EMBL" id="QJA99751.1"/>
    </source>
</evidence>
<gene>
    <name evidence="1" type="ORF">MM171A00913_0018</name>
</gene>
<proteinExistence type="predicted"/>
<dbReference type="AlphaFoldDB" id="A0A6M3M412"/>
<accession>A0A6M3M412</accession>